<reference evidence="1 2" key="1">
    <citation type="journal article" date="2014" name="PLoS Genet.">
        <title>Phylogenetically driven sequencing of extremely halophilic archaea reveals strategies for static and dynamic osmo-response.</title>
        <authorList>
            <person name="Becker E.A."/>
            <person name="Seitzer P.M."/>
            <person name="Tritt A."/>
            <person name="Larsen D."/>
            <person name="Krusor M."/>
            <person name="Yao A.I."/>
            <person name="Wu D."/>
            <person name="Madern D."/>
            <person name="Eisen J.A."/>
            <person name="Darling A.E."/>
            <person name="Facciotti M.T."/>
        </authorList>
    </citation>
    <scope>NUCLEOTIDE SEQUENCE [LARGE SCALE GENOMIC DNA]</scope>
    <source>
        <strain evidence="1 2">DSM 10524</strain>
    </source>
</reference>
<dbReference type="eggNOG" id="arCOG06313">
    <property type="taxonomic scope" value="Archaea"/>
</dbReference>
<proteinExistence type="predicted"/>
<dbReference type="EMBL" id="AOIB01000005">
    <property type="protein sequence ID" value="ELY61442.1"/>
    <property type="molecule type" value="Genomic_DNA"/>
</dbReference>
<dbReference type="RefSeq" id="WP_005553144.1">
    <property type="nucleotide sequence ID" value="NZ_AOIB01000005.1"/>
</dbReference>
<dbReference type="InterPro" id="IPR058716">
    <property type="entry name" value="WNWW_dom-containing"/>
</dbReference>
<organism evidence="1 2">
    <name type="scientific">Natronococcus amylolyticus DSM 10524</name>
    <dbReference type="NCBI Taxonomy" id="1227497"/>
    <lineage>
        <taxon>Archaea</taxon>
        <taxon>Methanobacteriati</taxon>
        <taxon>Methanobacteriota</taxon>
        <taxon>Stenosarchaea group</taxon>
        <taxon>Halobacteria</taxon>
        <taxon>Halobacteriales</taxon>
        <taxon>Natrialbaceae</taxon>
        <taxon>Natronococcus</taxon>
    </lineage>
</organism>
<gene>
    <name evidence="1" type="ORF">C491_01252</name>
</gene>
<evidence type="ECO:0000313" key="2">
    <source>
        <dbReference type="Proteomes" id="UP000011688"/>
    </source>
</evidence>
<dbReference type="Pfam" id="PF26484">
    <property type="entry name" value="WNWW"/>
    <property type="match status" value="1"/>
</dbReference>
<dbReference type="Proteomes" id="UP000011688">
    <property type="component" value="Unassembled WGS sequence"/>
</dbReference>
<dbReference type="STRING" id="1227497.C491_01252"/>
<keyword evidence="2" id="KW-1185">Reference proteome</keyword>
<evidence type="ECO:0000313" key="1">
    <source>
        <dbReference type="EMBL" id="ELY61442.1"/>
    </source>
</evidence>
<protein>
    <submittedName>
        <fullName evidence="1">Uncharacterized protein</fullName>
    </submittedName>
</protein>
<sequence>MSIDRDRLERRLREEFGGSSGAARVVARQATDLADSGRYEADTRIRLTTEIVLEELEDAPDGGPPERWNWWIGSLEIAFGGYETFGICRYQE</sequence>
<accession>L9XIJ9</accession>
<comment type="caution">
    <text evidence="1">The sequence shown here is derived from an EMBL/GenBank/DDBJ whole genome shotgun (WGS) entry which is preliminary data.</text>
</comment>
<dbReference type="AlphaFoldDB" id="L9XIJ9"/>
<dbReference type="OrthoDB" id="197908at2157"/>
<name>L9XIJ9_9EURY</name>